<evidence type="ECO:0000256" key="1">
    <source>
        <dbReference type="ARBA" id="ARBA00022475"/>
    </source>
</evidence>
<feature type="transmembrane region" description="Helical" evidence="8">
    <location>
        <begin position="131"/>
        <end position="149"/>
    </location>
</feature>
<reference evidence="9 10" key="1">
    <citation type="submission" date="2019-09" db="EMBL/GenBank/DDBJ databases">
        <title>Bacillus ochoae sp. nov., Paenibacillus whitsoniae sp. nov., Paenibacillus spiritus sp. nov. Isolated from the Mars Exploration Rover during spacecraft assembly.</title>
        <authorList>
            <person name="Seuylemezian A."/>
            <person name="Vaishampayan P."/>
        </authorList>
    </citation>
    <scope>NUCLEOTIDE SEQUENCE [LARGE SCALE GENOMIC DNA]</scope>
    <source>
        <strain evidence="9 10">MER_111</strain>
    </source>
</reference>
<accession>A0A5J5GID5</accession>
<evidence type="ECO:0000313" key="9">
    <source>
        <dbReference type="EMBL" id="KAA9007463.1"/>
    </source>
</evidence>
<comment type="caution">
    <text evidence="9">The sequence shown here is derived from an EMBL/GenBank/DDBJ whole genome shotgun (WGS) entry which is preliminary data.</text>
</comment>
<dbReference type="AlphaFoldDB" id="A0A5J5GID5"/>
<name>A0A5J5GID5_9BACL</name>
<evidence type="ECO:0000256" key="6">
    <source>
        <dbReference type="ARBA" id="ARBA00022989"/>
    </source>
</evidence>
<evidence type="ECO:0000256" key="4">
    <source>
        <dbReference type="ARBA" id="ARBA00022692"/>
    </source>
</evidence>
<keyword evidence="5" id="KW-0378">Hydrolase</keyword>
<gene>
    <name evidence="9" type="ORF">F4V43_02950</name>
</gene>
<evidence type="ECO:0000256" key="7">
    <source>
        <dbReference type="ARBA" id="ARBA00023136"/>
    </source>
</evidence>
<dbReference type="OrthoDB" id="2666767at2"/>
<sequence length="180" mass="20468">MQKMITKLAVNIKSANPEETASIAILQYALTLIINTFFVFFLSNVIGFITGKLTETLILFIVICIFRFFSGGKHFKSAIACNLFSIALCTVLPHISSYTEHYIWFFNFFALVVMLLYAPNPDKNSNLPLKLYPIWKAIAVNIVLINFFLRSPTWGLAFFVQSLFVVPWKGGDFHYEEGCS</sequence>
<feature type="transmembrane region" description="Helical" evidence="8">
    <location>
        <begin position="77"/>
        <end position="95"/>
    </location>
</feature>
<dbReference type="InterPro" id="IPR006741">
    <property type="entry name" value="AgrB"/>
</dbReference>
<evidence type="ECO:0000256" key="5">
    <source>
        <dbReference type="ARBA" id="ARBA00022801"/>
    </source>
</evidence>
<dbReference type="RefSeq" id="WP_150456753.1">
    <property type="nucleotide sequence ID" value="NZ_VYKK01000004.1"/>
</dbReference>
<evidence type="ECO:0000256" key="3">
    <source>
        <dbReference type="ARBA" id="ARBA00022670"/>
    </source>
</evidence>
<feature type="transmembrane region" description="Helical" evidence="8">
    <location>
        <begin position="21"/>
        <end position="42"/>
    </location>
</feature>
<evidence type="ECO:0000256" key="2">
    <source>
        <dbReference type="ARBA" id="ARBA00022654"/>
    </source>
</evidence>
<dbReference type="GO" id="GO:0006508">
    <property type="term" value="P:proteolysis"/>
    <property type="evidence" value="ECO:0007669"/>
    <property type="project" value="UniProtKB-KW"/>
</dbReference>
<proteinExistence type="predicted"/>
<keyword evidence="1" id="KW-1003">Cell membrane</keyword>
<dbReference type="EMBL" id="VYKK01000004">
    <property type="protein sequence ID" value="KAA9007463.1"/>
    <property type="molecule type" value="Genomic_DNA"/>
</dbReference>
<dbReference type="GO" id="GO:0009372">
    <property type="term" value="P:quorum sensing"/>
    <property type="evidence" value="ECO:0007669"/>
    <property type="project" value="UniProtKB-KW"/>
</dbReference>
<dbReference type="SMART" id="SM00793">
    <property type="entry name" value="AgrB"/>
    <property type="match status" value="1"/>
</dbReference>
<evidence type="ECO:0000256" key="8">
    <source>
        <dbReference type="SAM" id="Phobius"/>
    </source>
</evidence>
<keyword evidence="4 8" id="KW-0812">Transmembrane</keyword>
<feature type="transmembrane region" description="Helical" evidence="8">
    <location>
        <begin position="101"/>
        <end position="119"/>
    </location>
</feature>
<protein>
    <recommendedName>
        <fullName evidence="11">Accessory regulator AgrB</fullName>
    </recommendedName>
</protein>
<dbReference type="Pfam" id="PF04647">
    <property type="entry name" value="AgrB"/>
    <property type="match status" value="1"/>
</dbReference>
<organism evidence="9 10">
    <name type="scientific">Paenibacillus spiritus</name>
    <dbReference type="NCBI Taxonomy" id="2496557"/>
    <lineage>
        <taxon>Bacteria</taxon>
        <taxon>Bacillati</taxon>
        <taxon>Bacillota</taxon>
        <taxon>Bacilli</taxon>
        <taxon>Bacillales</taxon>
        <taxon>Paenibacillaceae</taxon>
        <taxon>Paenibacillus</taxon>
    </lineage>
</organism>
<evidence type="ECO:0008006" key="11">
    <source>
        <dbReference type="Google" id="ProtNLM"/>
    </source>
</evidence>
<evidence type="ECO:0000313" key="10">
    <source>
        <dbReference type="Proteomes" id="UP000367750"/>
    </source>
</evidence>
<feature type="transmembrane region" description="Helical" evidence="8">
    <location>
        <begin position="48"/>
        <end position="70"/>
    </location>
</feature>
<keyword evidence="2" id="KW-0673">Quorum sensing</keyword>
<keyword evidence="10" id="KW-1185">Reference proteome</keyword>
<keyword evidence="3" id="KW-0645">Protease</keyword>
<dbReference type="Proteomes" id="UP000367750">
    <property type="component" value="Unassembled WGS sequence"/>
</dbReference>
<dbReference type="GO" id="GO:0008233">
    <property type="term" value="F:peptidase activity"/>
    <property type="evidence" value="ECO:0007669"/>
    <property type="project" value="UniProtKB-KW"/>
</dbReference>
<dbReference type="GO" id="GO:0016020">
    <property type="term" value="C:membrane"/>
    <property type="evidence" value="ECO:0007669"/>
    <property type="project" value="InterPro"/>
</dbReference>
<keyword evidence="7 8" id="KW-0472">Membrane</keyword>
<keyword evidence="6 8" id="KW-1133">Transmembrane helix</keyword>